<organism evidence="2">
    <name type="scientific">Tetraodon nigroviridis</name>
    <name type="common">Spotted green pufferfish</name>
    <name type="synonym">Chelonodon nigroviridis</name>
    <dbReference type="NCBI Taxonomy" id="99883"/>
    <lineage>
        <taxon>Eukaryota</taxon>
        <taxon>Metazoa</taxon>
        <taxon>Chordata</taxon>
        <taxon>Craniata</taxon>
        <taxon>Vertebrata</taxon>
        <taxon>Euteleostomi</taxon>
        <taxon>Actinopterygii</taxon>
        <taxon>Neopterygii</taxon>
        <taxon>Teleostei</taxon>
        <taxon>Neoteleostei</taxon>
        <taxon>Acanthomorphata</taxon>
        <taxon>Eupercaria</taxon>
        <taxon>Tetraodontiformes</taxon>
        <taxon>Tetradontoidea</taxon>
        <taxon>Tetraodontidae</taxon>
        <taxon>Tetraodon</taxon>
    </lineage>
</organism>
<sequence>APEQEGDPRALHHHAVRLLRPGLGSGHAGRLPGVHGPAPRRLPAAVAAQMDGDAGQKLQAAHAQGIHGIPLHRRDLPLAPAGKREGDRGGAERVPVPAQGLCL</sequence>
<dbReference type="EMBL" id="CAAE01005197">
    <property type="protein sequence ID" value="CAF88633.1"/>
    <property type="molecule type" value="Genomic_DNA"/>
</dbReference>
<dbReference type="AlphaFoldDB" id="Q4TEP9"/>
<evidence type="ECO:0000313" key="2">
    <source>
        <dbReference type="EMBL" id="CAF88633.1"/>
    </source>
</evidence>
<accession>Q4TEP9</accession>
<proteinExistence type="predicted"/>
<comment type="caution">
    <text evidence="2">The sequence shown here is derived from an EMBL/GenBank/DDBJ whole genome shotgun (WGS) entry which is preliminary data.</text>
</comment>
<reference evidence="2" key="1">
    <citation type="journal article" date="2004" name="Nature">
        <title>Genome duplication in the teleost fish Tetraodon nigroviridis reveals the early vertebrate proto-karyotype.</title>
        <authorList>
            <person name="Jaillon O."/>
            <person name="Aury J.-M."/>
            <person name="Brunet F."/>
            <person name="Petit J.-L."/>
            <person name="Stange-Thomann N."/>
            <person name="Mauceli E."/>
            <person name="Bouneau L."/>
            <person name="Fischer C."/>
            <person name="Ozouf-Costaz C."/>
            <person name="Bernot A."/>
            <person name="Nicaud S."/>
            <person name="Jaffe D."/>
            <person name="Fisher S."/>
            <person name="Lutfalla G."/>
            <person name="Dossat C."/>
            <person name="Segurens B."/>
            <person name="Dasilva C."/>
            <person name="Salanoubat M."/>
            <person name="Levy M."/>
            <person name="Boudet N."/>
            <person name="Castellano S."/>
            <person name="Anthouard V."/>
            <person name="Jubin C."/>
            <person name="Castelli V."/>
            <person name="Katinka M."/>
            <person name="Vacherie B."/>
            <person name="Biemont C."/>
            <person name="Skalli Z."/>
            <person name="Cattolico L."/>
            <person name="Poulain J."/>
            <person name="De Berardinis V."/>
            <person name="Cruaud C."/>
            <person name="Duprat S."/>
            <person name="Brottier P."/>
            <person name="Coutanceau J.-P."/>
            <person name="Gouzy J."/>
            <person name="Parra G."/>
            <person name="Lardier G."/>
            <person name="Chapple C."/>
            <person name="McKernan K.J."/>
            <person name="McEwan P."/>
            <person name="Bosak S."/>
            <person name="Kellis M."/>
            <person name="Volff J.-N."/>
            <person name="Guigo R."/>
            <person name="Zody M.C."/>
            <person name="Mesirov J."/>
            <person name="Lindblad-Toh K."/>
            <person name="Birren B."/>
            <person name="Nusbaum C."/>
            <person name="Kahn D."/>
            <person name="Robinson-Rechavi M."/>
            <person name="Laudet V."/>
            <person name="Schachter V."/>
            <person name="Quetier F."/>
            <person name="Saurin W."/>
            <person name="Scarpelli C."/>
            <person name="Wincker P."/>
            <person name="Lander E.S."/>
            <person name="Weissenbach J."/>
            <person name="Roest Crollius H."/>
        </authorList>
    </citation>
    <scope>NUCLEOTIDE SEQUENCE [LARGE SCALE GENOMIC DNA]</scope>
</reference>
<gene>
    <name evidence="2" type="ORF">GSTENG00002131001</name>
</gene>
<feature type="non-terminal residue" evidence="2">
    <location>
        <position position="1"/>
    </location>
</feature>
<dbReference type="KEGG" id="tng:GSTEN00002131G001"/>
<evidence type="ECO:0000256" key="1">
    <source>
        <dbReference type="SAM" id="MobiDB-lite"/>
    </source>
</evidence>
<feature type="compositionally biased region" description="Basic and acidic residues" evidence="1">
    <location>
        <begin position="72"/>
        <end position="91"/>
    </location>
</feature>
<name>Q4TEP9_TETNG</name>
<feature type="region of interest" description="Disordered" evidence="1">
    <location>
        <begin position="68"/>
        <end position="103"/>
    </location>
</feature>
<protein>
    <submittedName>
        <fullName evidence="2">(spotted green pufferfish) hypothetical protein</fullName>
    </submittedName>
</protein>
<reference evidence="2" key="2">
    <citation type="submission" date="2004-02" db="EMBL/GenBank/DDBJ databases">
        <authorList>
            <consortium name="Genoscope"/>
            <consortium name="Whitehead Institute Centre for Genome Research"/>
        </authorList>
    </citation>
    <scope>NUCLEOTIDE SEQUENCE</scope>
</reference>